<feature type="active site" description="Proton donor" evidence="8">
    <location>
        <position position="59"/>
    </location>
</feature>
<keyword evidence="4 8" id="KW-0479">Metal-binding</keyword>
<evidence type="ECO:0000313" key="10">
    <source>
        <dbReference type="EMBL" id="MBI5249230.1"/>
    </source>
</evidence>
<dbReference type="GO" id="GO:0008270">
    <property type="term" value="F:zinc ion binding"/>
    <property type="evidence" value="ECO:0007669"/>
    <property type="project" value="UniProtKB-UniRule"/>
</dbReference>
<dbReference type="Pfam" id="PF00383">
    <property type="entry name" value="dCMP_cyt_deam_1"/>
    <property type="match status" value="1"/>
</dbReference>
<dbReference type="PROSITE" id="PS51747">
    <property type="entry name" value="CYT_DCMP_DEAMINASES_2"/>
    <property type="match status" value="1"/>
</dbReference>
<feature type="binding site" evidence="8">
    <location>
        <position position="87"/>
    </location>
    <ligand>
        <name>Zn(2+)</name>
        <dbReference type="ChEBI" id="CHEBI:29105"/>
        <note>catalytic</note>
    </ligand>
</feature>
<comment type="similarity">
    <text evidence="1">Belongs to the cytidine and deoxycytidylate deaminase family. ADAT2 subfamily.</text>
</comment>
<accession>A0A9D6UZE1</accession>
<evidence type="ECO:0000256" key="5">
    <source>
        <dbReference type="ARBA" id="ARBA00022801"/>
    </source>
</evidence>
<comment type="caution">
    <text evidence="10">The sequence shown here is derived from an EMBL/GenBank/DDBJ whole genome shotgun (WGS) entry which is preliminary data.</text>
</comment>
<dbReference type="InterPro" id="IPR002125">
    <property type="entry name" value="CMP_dCMP_dom"/>
</dbReference>
<dbReference type="PROSITE" id="PS00903">
    <property type="entry name" value="CYT_DCMP_DEAMINASES_1"/>
    <property type="match status" value="1"/>
</dbReference>
<dbReference type="Gene3D" id="3.40.140.10">
    <property type="entry name" value="Cytidine Deaminase, domain 2"/>
    <property type="match status" value="1"/>
</dbReference>
<evidence type="ECO:0000256" key="2">
    <source>
        <dbReference type="ARBA" id="ARBA00011738"/>
    </source>
</evidence>
<comment type="function">
    <text evidence="8">Catalyzes the deamination of adenosine to inosine at the wobble position 34 of tRNA(Arg2).</text>
</comment>
<feature type="binding site" evidence="8">
    <location>
        <position position="57"/>
    </location>
    <ligand>
        <name>Zn(2+)</name>
        <dbReference type="ChEBI" id="CHEBI:29105"/>
        <note>catalytic</note>
    </ligand>
</feature>
<dbReference type="CDD" id="cd01285">
    <property type="entry name" value="nucleoside_deaminase"/>
    <property type="match status" value="1"/>
</dbReference>
<organism evidence="10 11">
    <name type="scientific">Desulfomonile tiedjei</name>
    <dbReference type="NCBI Taxonomy" id="2358"/>
    <lineage>
        <taxon>Bacteria</taxon>
        <taxon>Pseudomonadati</taxon>
        <taxon>Thermodesulfobacteriota</taxon>
        <taxon>Desulfomonilia</taxon>
        <taxon>Desulfomonilales</taxon>
        <taxon>Desulfomonilaceae</taxon>
        <taxon>Desulfomonile</taxon>
    </lineage>
</organism>
<evidence type="ECO:0000256" key="6">
    <source>
        <dbReference type="ARBA" id="ARBA00022833"/>
    </source>
</evidence>
<dbReference type="InterPro" id="IPR016193">
    <property type="entry name" value="Cytidine_deaminase-like"/>
</dbReference>
<evidence type="ECO:0000256" key="8">
    <source>
        <dbReference type="HAMAP-Rule" id="MF_00972"/>
    </source>
</evidence>
<dbReference type="PANTHER" id="PTHR11079:SF179">
    <property type="entry name" value="TRNA(ADENINE(34)) DEAMINASE, CHLOROPLASTIC"/>
    <property type="match status" value="1"/>
</dbReference>
<evidence type="ECO:0000256" key="7">
    <source>
        <dbReference type="ARBA" id="ARBA00048045"/>
    </source>
</evidence>
<evidence type="ECO:0000256" key="3">
    <source>
        <dbReference type="ARBA" id="ARBA00022694"/>
    </source>
</evidence>
<comment type="catalytic activity">
    <reaction evidence="7 8">
        <text>adenosine(34) in tRNA + H2O + H(+) = inosine(34) in tRNA + NH4(+)</text>
        <dbReference type="Rhea" id="RHEA:43168"/>
        <dbReference type="Rhea" id="RHEA-COMP:10373"/>
        <dbReference type="Rhea" id="RHEA-COMP:10374"/>
        <dbReference type="ChEBI" id="CHEBI:15377"/>
        <dbReference type="ChEBI" id="CHEBI:15378"/>
        <dbReference type="ChEBI" id="CHEBI:28938"/>
        <dbReference type="ChEBI" id="CHEBI:74411"/>
        <dbReference type="ChEBI" id="CHEBI:82852"/>
        <dbReference type="EC" id="3.5.4.33"/>
    </reaction>
</comment>
<gene>
    <name evidence="8 10" type="primary">tadA</name>
    <name evidence="10" type="ORF">HY912_07025</name>
</gene>
<dbReference type="SUPFAM" id="SSF53927">
    <property type="entry name" value="Cytidine deaminase-like"/>
    <property type="match status" value="1"/>
</dbReference>
<dbReference type="FunFam" id="3.40.140.10:FF:000005">
    <property type="entry name" value="tRNA-specific adenosine deaminase"/>
    <property type="match status" value="1"/>
</dbReference>
<dbReference type="NCBIfam" id="NF008113">
    <property type="entry name" value="PRK10860.1"/>
    <property type="match status" value="1"/>
</dbReference>
<feature type="binding site" evidence="8">
    <location>
        <position position="90"/>
    </location>
    <ligand>
        <name>Zn(2+)</name>
        <dbReference type="ChEBI" id="CHEBI:29105"/>
        <note>catalytic</note>
    </ligand>
</feature>
<reference evidence="10" key="1">
    <citation type="submission" date="2020-07" db="EMBL/GenBank/DDBJ databases">
        <title>Huge and variable diversity of episymbiotic CPR bacteria and DPANN archaea in groundwater ecosystems.</title>
        <authorList>
            <person name="He C.Y."/>
            <person name="Keren R."/>
            <person name="Whittaker M."/>
            <person name="Farag I.F."/>
            <person name="Doudna J."/>
            <person name="Cate J.H.D."/>
            <person name="Banfield J.F."/>
        </authorList>
    </citation>
    <scope>NUCLEOTIDE SEQUENCE</scope>
    <source>
        <strain evidence="10">NC_groundwater_1664_Pr3_B-0.1um_52_9</strain>
    </source>
</reference>
<dbReference type="EC" id="3.5.4.33" evidence="8"/>
<dbReference type="Proteomes" id="UP000807825">
    <property type="component" value="Unassembled WGS sequence"/>
</dbReference>
<dbReference type="EMBL" id="JACRDE010000195">
    <property type="protein sequence ID" value="MBI5249230.1"/>
    <property type="molecule type" value="Genomic_DNA"/>
</dbReference>
<dbReference type="AlphaFoldDB" id="A0A9D6UZE1"/>
<evidence type="ECO:0000256" key="4">
    <source>
        <dbReference type="ARBA" id="ARBA00022723"/>
    </source>
</evidence>
<dbReference type="InterPro" id="IPR028883">
    <property type="entry name" value="tRNA_aden_deaminase"/>
</dbReference>
<keyword evidence="5 8" id="KW-0378">Hydrolase</keyword>
<evidence type="ECO:0000256" key="1">
    <source>
        <dbReference type="ARBA" id="ARBA00010669"/>
    </source>
</evidence>
<dbReference type="InterPro" id="IPR016192">
    <property type="entry name" value="APOBEC/CMP_deaminase_Zn-bd"/>
</dbReference>
<proteinExistence type="inferred from homology"/>
<dbReference type="GO" id="GO:0002100">
    <property type="term" value="P:tRNA wobble adenosine to inosine editing"/>
    <property type="evidence" value="ECO:0007669"/>
    <property type="project" value="UniProtKB-UniRule"/>
</dbReference>
<comment type="subunit">
    <text evidence="2 8">Homodimer.</text>
</comment>
<keyword evidence="6 8" id="KW-0862">Zinc</keyword>
<feature type="domain" description="CMP/dCMP-type deaminase" evidence="9">
    <location>
        <begin position="6"/>
        <end position="133"/>
    </location>
</feature>
<dbReference type="GO" id="GO:0052717">
    <property type="term" value="F:tRNA-specific adenosine-34 deaminase activity"/>
    <property type="evidence" value="ECO:0007669"/>
    <property type="project" value="UniProtKB-UniRule"/>
</dbReference>
<name>A0A9D6UZE1_9BACT</name>
<evidence type="ECO:0000259" key="9">
    <source>
        <dbReference type="PROSITE" id="PS51747"/>
    </source>
</evidence>
<dbReference type="HAMAP" id="MF_00972">
    <property type="entry name" value="tRNA_aden_deaminase"/>
    <property type="match status" value="1"/>
</dbReference>
<sequence>MNRIEKSEEQYMDLALKLAATAGEKGETPVGAIIVQDGKIIGTGYNAVELHKDPTAHAEMLALREGCRSTGDWRLPRATVYVTLEPCVMCAAALIHARVRRLVFGARDHRWGGVGSLFDFSHDPRMNHELEVVPGIMEEASATLLQKFFRERR</sequence>
<dbReference type="PANTHER" id="PTHR11079">
    <property type="entry name" value="CYTOSINE DEAMINASE FAMILY MEMBER"/>
    <property type="match status" value="1"/>
</dbReference>
<protein>
    <recommendedName>
        <fullName evidence="8">tRNA-specific adenosine deaminase</fullName>
        <ecNumber evidence="8">3.5.4.33</ecNumber>
    </recommendedName>
</protein>
<evidence type="ECO:0000313" key="11">
    <source>
        <dbReference type="Proteomes" id="UP000807825"/>
    </source>
</evidence>
<comment type="cofactor">
    <cofactor evidence="8">
        <name>Zn(2+)</name>
        <dbReference type="ChEBI" id="CHEBI:29105"/>
    </cofactor>
    <text evidence="8">Binds 1 zinc ion per subunit.</text>
</comment>
<keyword evidence="3 8" id="KW-0819">tRNA processing</keyword>